<organism evidence="1 2">
    <name type="scientific">Cadophora malorum</name>
    <dbReference type="NCBI Taxonomy" id="108018"/>
    <lineage>
        <taxon>Eukaryota</taxon>
        <taxon>Fungi</taxon>
        <taxon>Dikarya</taxon>
        <taxon>Ascomycota</taxon>
        <taxon>Pezizomycotina</taxon>
        <taxon>Leotiomycetes</taxon>
        <taxon>Helotiales</taxon>
        <taxon>Ploettnerulaceae</taxon>
        <taxon>Cadophora</taxon>
    </lineage>
</organism>
<dbReference type="PANTHER" id="PTHR39153">
    <property type="entry name" value="AGR244WP"/>
    <property type="match status" value="1"/>
</dbReference>
<evidence type="ECO:0000313" key="1">
    <source>
        <dbReference type="EMBL" id="KAG4419444.1"/>
    </source>
</evidence>
<evidence type="ECO:0000313" key="2">
    <source>
        <dbReference type="Proteomes" id="UP000664132"/>
    </source>
</evidence>
<name>A0A8H7WB02_9HELO</name>
<reference evidence="1" key="1">
    <citation type="submission" date="2021-02" db="EMBL/GenBank/DDBJ databases">
        <title>Genome sequence Cadophora malorum strain M34.</title>
        <authorList>
            <person name="Stefanovic E."/>
            <person name="Vu D."/>
            <person name="Scully C."/>
            <person name="Dijksterhuis J."/>
            <person name="Roader J."/>
            <person name="Houbraken J."/>
        </authorList>
    </citation>
    <scope>NUCLEOTIDE SEQUENCE</scope>
    <source>
        <strain evidence="1">M34</strain>
    </source>
</reference>
<dbReference type="AlphaFoldDB" id="A0A8H7WB02"/>
<sequence>MHTSGGLRSDEANDAAWEGGRGAVAGAAKWGFFAAVLGGAGYTMSPIYRGLTIQFKVFLQMSGMILGACLEADHRVREYEAKVRMQRRMLRDRAVWESYEKEFEDEVPPNRPR</sequence>
<dbReference type="InterPro" id="IPR038882">
    <property type="entry name" value="Rcf3"/>
</dbReference>
<protein>
    <recommendedName>
        <fullName evidence="3">Imidazoleglycerol-phosphate dehydratase</fullName>
    </recommendedName>
</protein>
<evidence type="ECO:0008006" key="3">
    <source>
        <dbReference type="Google" id="ProtNLM"/>
    </source>
</evidence>
<keyword evidence="2" id="KW-1185">Reference proteome</keyword>
<dbReference type="OrthoDB" id="3979469at2759"/>
<gene>
    <name evidence="1" type="ORF">IFR04_007401</name>
</gene>
<comment type="caution">
    <text evidence="1">The sequence shown here is derived from an EMBL/GenBank/DDBJ whole genome shotgun (WGS) entry which is preliminary data.</text>
</comment>
<dbReference type="EMBL" id="JAFJYH010000105">
    <property type="protein sequence ID" value="KAG4419444.1"/>
    <property type="molecule type" value="Genomic_DNA"/>
</dbReference>
<proteinExistence type="predicted"/>
<dbReference type="PANTHER" id="PTHR39153:SF1">
    <property type="entry name" value="AGR244WP"/>
    <property type="match status" value="1"/>
</dbReference>
<dbReference type="Proteomes" id="UP000664132">
    <property type="component" value="Unassembled WGS sequence"/>
</dbReference>
<accession>A0A8H7WB02</accession>